<dbReference type="EMBL" id="JBJKBG010000001">
    <property type="protein sequence ID" value="KAL3754920.1"/>
    <property type="molecule type" value="Genomic_DNA"/>
</dbReference>
<reference evidence="1 2" key="1">
    <citation type="submission" date="2024-11" db="EMBL/GenBank/DDBJ databases">
        <title>Chromosome-level genome assembly of Eucalyptus globulus Labill. provides insights into its genome evolution.</title>
        <authorList>
            <person name="Li X."/>
        </authorList>
    </citation>
    <scope>NUCLEOTIDE SEQUENCE [LARGE SCALE GENOMIC DNA]</scope>
    <source>
        <strain evidence="1">CL2024</strain>
        <tissue evidence="1">Fresh tender leaves</tissue>
    </source>
</reference>
<keyword evidence="2" id="KW-1185">Reference proteome</keyword>
<dbReference type="AlphaFoldDB" id="A0ABD3M304"/>
<proteinExistence type="predicted"/>
<dbReference type="Proteomes" id="UP001634007">
    <property type="component" value="Unassembled WGS sequence"/>
</dbReference>
<evidence type="ECO:0000313" key="1">
    <source>
        <dbReference type="EMBL" id="KAL3754920.1"/>
    </source>
</evidence>
<name>A0ABD3M304_EUCGL</name>
<evidence type="ECO:0000313" key="2">
    <source>
        <dbReference type="Proteomes" id="UP001634007"/>
    </source>
</evidence>
<accession>A0ABD3M304</accession>
<sequence>MRMQTTNVDTTYDDTNNKRMTMMTVMQTVHHVRMDDDAEFENYPADATDDEANYPANNSMYGMDDDDANYSADHVSMRMRMKMRPARCCRINKQHRPVMQLNCSQIFTSYKSMKYLIS</sequence>
<comment type="caution">
    <text evidence="1">The sequence shown here is derived from an EMBL/GenBank/DDBJ whole genome shotgun (WGS) entry which is preliminary data.</text>
</comment>
<organism evidence="1 2">
    <name type="scientific">Eucalyptus globulus</name>
    <name type="common">Tasmanian blue gum</name>
    <dbReference type="NCBI Taxonomy" id="34317"/>
    <lineage>
        <taxon>Eukaryota</taxon>
        <taxon>Viridiplantae</taxon>
        <taxon>Streptophyta</taxon>
        <taxon>Embryophyta</taxon>
        <taxon>Tracheophyta</taxon>
        <taxon>Spermatophyta</taxon>
        <taxon>Magnoliopsida</taxon>
        <taxon>eudicotyledons</taxon>
        <taxon>Gunneridae</taxon>
        <taxon>Pentapetalae</taxon>
        <taxon>rosids</taxon>
        <taxon>malvids</taxon>
        <taxon>Myrtales</taxon>
        <taxon>Myrtaceae</taxon>
        <taxon>Myrtoideae</taxon>
        <taxon>Eucalypteae</taxon>
        <taxon>Eucalyptus</taxon>
    </lineage>
</organism>
<protein>
    <submittedName>
        <fullName evidence="1">Uncharacterized protein</fullName>
    </submittedName>
</protein>
<gene>
    <name evidence="1" type="ORF">ACJRO7_002068</name>
</gene>